<feature type="transmembrane region" description="Helical" evidence="7">
    <location>
        <begin position="351"/>
        <end position="374"/>
    </location>
</feature>
<dbReference type="EMBL" id="LUUB01000106">
    <property type="protein sequence ID" value="OAF01219.1"/>
    <property type="molecule type" value="Genomic_DNA"/>
</dbReference>
<keyword evidence="3 7" id="KW-0812">Transmembrane</keyword>
<feature type="transmembrane region" description="Helical" evidence="7">
    <location>
        <begin position="128"/>
        <end position="146"/>
    </location>
</feature>
<dbReference type="InterPro" id="IPR050833">
    <property type="entry name" value="Poly_Biosynth_Transport"/>
</dbReference>
<dbReference type="Proteomes" id="UP000076959">
    <property type="component" value="Unassembled WGS sequence"/>
</dbReference>
<evidence type="ECO:0000256" key="4">
    <source>
        <dbReference type="ARBA" id="ARBA00022989"/>
    </source>
</evidence>
<feature type="compositionally biased region" description="Gly residues" evidence="6">
    <location>
        <begin position="30"/>
        <end position="39"/>
    </location>
</feature>
<comment type="caution">
    <text evidence="8">The sequence shown here is derived from an EMBL/GenBank/DDBJ whole genome shotgun (WGS) entry which is preliminary data.</text>
</comment>
<feature type="transmembrane region" description="Helical" evidence="7">
    <location>
        <begin position="483"/>
        <end position="505"/>
    </location>
</feature>
<accession>A0A176YBA0</accession>
<feature type="region of interest" description="Disordered" evidence="6">
    <location>
        <begin position="19"/>
        <end position="39"/>
    </location>
</feature>
<evidence type="ECO:0000256" key="3">
    <source>
        <dbReference type="ARBA" id="ARBA00022692"/>
    </source>
</evidence>
<evidence type="ECO:0000313" key="8">
    <source>
        <dbReference type="EMBL" id="OAF01219.1"/>
    </source>
</evidence>
<feature type="transmembrane region" description="Helical" evidence="7">
    <location>
        <begin position="450"/>
        <end position="471"/>
    </location>
</feature>
<organism evidence="8 9">
    <name type="scientific">Bradyrhizobium centrolobii</name>
    <dbReference type="NCBI Taxonomy" id="1505087"/>
    <lineage>
        <taxon>Bacteria</taxon>
        <taxon>Pseudomonadati</taxon>
        <taxon>Pseudomonadota</taxon>
        <taxon>Alphaproteobacteria</taxon>
        <taxon>Hyphomicrobiales</taxon>
        <taxon>Nitrobacteraceae</taxon>
        <taxon>Bradyrhizobium</taxon>
    </lineage>
</organism>
<feature type="transmembrane region" description="Helical" evidence="7">
    <location>
        <begin position="198"/>
        <end position="218"/>
    </location>
</feature>
<feature type="transmembrane region" description="Helical" evidence="7">
    <location>
        <begin position="53"/>
        <end position="74"/>
    </location>
</feature>
<keyword evidence="9" id="KW-1185">Reference proteome</keyword>
<evidence type="ECO:0000313" key="9">
    <source>
        <dbReference type="Proteomes" id="UP000076959"/>
    </source>
</evidence>
<keyword evidence="5 7" id="KW-0472">Membrane</keyword>
<evidence type="ECO:0000256" key="5">
    <source>
        <dbReference type="ARBA" id="ARBA00023136"/>
    </source>
</evidence>
<keyword evidence="2" id="KW-1003">Cell membrane</keyword>
<reference evidence="8 9" key="1">
    <citation type="submission" date="2016-03" db="EMBL/GenBank/DDBJ databases">
        <title>Draft Genome Sequence of the Strain BR 10245 (Bradyrhizobium sp.) isolated from nodules of Centrolobium paraense.</title>
        <authorList>
            <person name="Simoes-Araujo J.L.Sr."/>
            <person name="Barauna A.C."/>
            <person name="Silva K."/>
            <person name="Zilli J.E."/>
        </authorList>
    </citation>
    <scope>NUCLEOTIDE SEQUENCE [LARGE SCALE GENOMIC DNA]</scope>
    <source>
        <strain evidence="8 9">BR 10245</strain>
    </source>
</reference>
<proteinExistence type="predicted"/>
<gene>
    <name evidence="8" type="ORF">AYJ54_29520</name>
</gene>
<feature type="transmembrane region" description="Helical" evidence="7">
    <location>
        <begin position="166"/>
        <end position="186"/>
    </location>
</feature>
<comment type="subcellular location">
    <subcellularLocation>
        <location evidence="1">Cell membrane</location>
        <topology evidence="1">Multi-pass membrane protein</topology>
    </subcellularLocation>
</comment>
<dbReference type="PANTHER" id="PTHR30250:SF11">
    <property type="entry name" value="O-ANTIGEN TRANSPORTER-RELATED"/>
    <property type="match status" value="1"/>
</dbReference>
<dbReference type="PANTHER" id="PTHR30250">
    <property type="entry name" value="PST FAMILY PREDICTED COLANIC ACID TRANSPORTER"/>
    <property type="match status" value="1"/>
</dbReference>
<feature type="transmembrane region" description="Helical" evidence="7">
    <location>
        <begin position="427"/>
        <end position="444"/>
    </location>
</feature>
<dbReference type="GO" id="GO:0005886">
    <property type="term" value="C:plasma membrane"/>
    <property type="evidence" value="ECO:0007669"/>
    <property type="project" value="UniProtKB-SubCell"/>
</dbReference>
<evidence type="ECO:0000256" key="1">
    <source>
        <dbReference type="ARBA" id="ARBA00004651"/>
    </source>
</evidence>
<name>A0A176YBA0_9BRAD</name>
<evidence type="ECO:0000256" key="6">
    <source>
        <dbReference type="SAM" id="MobiDB-lite"/>
    </source>
</evidence>
<feature type="transmembrane region" description="Helical" evidence="7">
    <location>
        <begin position="511"/>
        <end position="534"/>
    </location>
</feature>
<feature type="transmembrane region" description="Helical" evidence="7">
    <location>
        <begin position="224"/>
        <end position="243"/>
    </location>
</feature>
<evidence type="ECO:0008006" key="10">
    <source>
        <dbReference type="Google" id="ProtNLM"/>
    </source>
</evidence>
<protein>
    <recommendedName>
        <fullName evidence="10">Polysaccharide biosynthesis protein C-terminal domain-containing protein</fullName>
    </recommendedName>
</protein>
<evidence type="ECO:0000256" key="2">
    <source>
        <dbReference type="ARBA" id="ARBA00022475"/>
    </source>
</evidence>
<keyword evidence="4 7" id="KW-1133">Transmembrane helix</keyword>
<dbReference type="STRING" id="1505087.AYJ54_29520"/>
<dbReference type="AlphaFoldDB" id="A0A176YBA0"/>
<sequence>MWGPAIGRVRPIVCQEGSGLTDTQIDAPGKAGGPSGPGAGRARRLVRGWSANLVQLVLGLTQQLLLIPAFLHVWTGDMLAAWLAIYAAGSLVVVADAGLQLRAINRFFAFKSCADCDGRTASFYARMLRIYVAVVVVLGILLLAVTHVLRPSALLGFRGTASFDSAFIVMTLGMLLCLPGNLASGLYRARGQYGRTVWLLNVVLLLGQIAQLFAIAWFGSLLAVAIAFISMQLLFAAFMLVDAPRLFPFLRRAGAYRARPRSWSSTLRWNIGQFGRAFPFAIANITELALVNLPVLLVSALVTDRVAVAQWGLTRVIASLVRGLCLQLAVPLAAELGHDHAVGDRARLSRLYAQGSVFVTVLASLIVAGLLPFWGDFFTLWTHGSIPYDAGLAVTLLLGSAAAAPSLLALAFASHSNRGDLLIRTKGLQLVVFLVLSFVLTSWLGPLGAALAVVASDILVQFGLLALVIMGQTLQHPLRHTGFLVLVSVVIVLSGWGAGVVAALLVPGAGLVHFLAECAIWLIFAAVAASPLIIKSVRETLIAAIPR</sequence>
<feature type="transmembrane region" description="Helical" evidence="7">
    <location>
        <begin position="80"/>
        <end position="99"/>
    </location>
</feature>
<evidence type="ECO:0000256" key="7">
    <source>
        <dbReference type="SAM" id="Phobius"/>
    </source>
</evidence>
<feature type="transmembrane region" description="Helical" evidence="7">
    <location>
        <begin position="394"/>
        <end position="415"/>
    </location>
</feature>